<keyword evidence="3" id="KW-1185">Reference proteome</keyword>
<dbReference type="RefSeq" id="WP_377030403.1">
    <property type="nucleotide sequence ID" value="NZ_JBHOMY010000056.1"/>
</dbReference>
<evidence type="ECO:0000256" key="1">
    <source>
        <dbReference type="SAM" id="Phobius"/>
    </source>
</evidence>
<feature type="transmembrane region" description="Helical" evidence="1">
    <location>
        <begin position="138"/>
        <end position="163"/>
    </location>
</feature>
<protein>
    <recommendedName>
        <fullName evidence="4">O-antigen ligase family protein</fullName>
    </recommendedName>
</protein>
<feature type="transmembrane region" description="Helical" evidence="1">
    <location>
        <begin position="301"/>
        <end position="318"/>
    </location>
</feature>
<comment type="caution">
    <text evidence="2">The sequence shown here is derived from an EMBL/GenBank/DDBJ whole genome shotgun (WGS) entry which is preliminary data.</text>
</comment>
<reference evidence="2 3" key="1">
    <citation type="submission" date="2024-09" db="EMBL/GenBank/DDBJ databases">
        <title>Nodulacao em especies de Leguminosae Basais da Amazonia e Caracterizacao dos Rizobios e Bacterias Associadas aos Nodulos.</title>
        <authorList>
            <person name="Jambeiro I.C.A."/>
            <person name="Lopes I.S."/>
            <person name="Aguiar E.R.G.R."/>
            <person name="Santos A.F.J."/>
            <person name="Dos Santos J.M.F."/>
            <person name="Gross E."/>
        </authorList>
    </citation>
    <scope>NUCLEOTIDE SEQUENCE [LARGE SCALE GENOMIC DNA]</scope>
    <source>
        <strain evidence="2 3">BRUESC1165</strain>
    </source>
</reference>
<feature type="transmembrane region" description="Helical" evidence="1">
    <location>
        <begin position="170"/>
        <end position="190"/>
    </location>
</feature>
<evidence type="ECO:0000313" key="2">
    <source>
        <dbReference type="EMBL" id="MFC1458482.1"/>
    </source>
</evidence>
<keyword evidence="1" id="KW-0812">Transmembrane</keyword>
<accession>A0ABV6YB40</accession>
<evidence type="ECO:0000313" key="3">
    <source>
        <dbReference type="Proteomes" id="UP001593940"/>
    </source>
</evidence>
<feature type="transmembrane region" description="Helical" evidence="1">
    <location>
        <begin position="267"/>
        <end position="289"/>
    </location>
</feature>
<feature type="transmembrane region" description="Helical" evidence="1">
    <location>
        <begin position="74"/>
        <end position="92"/>
    </location>
</feature>
<feature type="transmembrane region" description="Helical" evidence="1">
    <location>
        <begin position="6"/>
        <end position="25"/>
    </location>
</feature>
<evidence type="ECO:0008006" key="4">
    <source>
        <dbReference type="Google" id="ProtNLM"/>
    </source>
</evidence>
<proteinExistence type="predicted"/>
<gene>
    <name evidence="2" type="ORF">ACETIH_17610</name>
</gene>
<feature type="transmembrane region" description="Helical" evidence="1">
    <location>
        <begin position="104"/>
        <end position="126"/>
    </location>
</feature>
<sequence>MPPRLLGLYILVCVATGVLSFLRVFPESWQTQFQEAAIYRQLVPAVSFFAASWASKAYFRRRLKFGDPLAGAPLIFVLSFIVAPVLTFAQGFSYEGAGTLRSVVGLYGAFLNNVIIGLFFVTGFVFLRTGWRCYACTIMIVVIAATTFFIQFKILMAAVITIITGFSSRTIVISLSIAFVIIYAIGISYVPQALAADPNSGIRLAFVADAISSVIDTYGVGIGYGTESVRFVYRFAGMPDFHFLPDPTALSEQQLLPLLSTGVHNSFVQAMLRTGILGFSLLVAANLVLLPSRRLPRVVRSHAACLFCIIFIACFVNPALESPVQLIGIGFLYGYLISLRAQRKPQSLIRLAAARASDG</sequence>
<name>A0ABV6YB40_9HYPH</name>
<organism evidence="2 3">
    <name type="scientific">Microvirga arabica</name>
    <dbReference type="NCBI Taxonomy" id="1128671"/>
    <lineage>
        <taxon>Bacteria</taxon>
        <taxon>Pseudomonadati</taxon>
        <taxon>Pseudomonadota</taxon>
        <taxon>Alphaproteobacteria</taxon>
        <taxon>Hyphomicrobiales</taxon>
        <taxon>Methylobacteriaceae</taxon>
        <taxon>Microvirga</taxon>
    </lineage>
</organism>
<keyword evidence="1" id="KW-1133">Transmembrane helix</keyword>
<feature type="transmembrane region" description="Helical" evidence="1">
    <location>
        <begin position="37"/>
        <end position="54"/>
    </location>
</feature>
<keyword evidence="1" id="KW-0472">Membrane</keyword>
<feature type="transmembrane region" description="Helical" evidence="1">
    <location>
        <begin position="324"/>
        <end position="341"/>
    </location>
</feature>
<dbReference type="Proteomes" id="UP001593940">
    <property type="component" value="Unassembled WGS sequence"/>
</dbReference>
<dbReference type="EMBL" id="JBHOMY010000056">
    <property type="protein sequence ID" value="MFC1458482.1"/>
    <property type="molecule type" value="Genomic_DNA"/>
</dbReference>